<gene>
    <name evidence="2" type="ORF">LSINAPIS_LOCUS15534</name>
</gene>
<organism evidence="2 3">
    <name type="scientific">Leptidea sinapis</name>
    <dbReference type="NCBI Taxonomy" id="189913"/>
    <lineage>
        <taxon>Eukaryota</taxon>
        <taxon>Metazoa</taxon>
        <taxon>Ecdysozoa</taxon>
        <taxon>Arthropoda</taxon>
        <taxon>Hexapoda</taxon>
        <taxon>Insecta</taxon>
        <taxon>Pterygota</taxon>
        <taxon>Neoptera</taxon>
        <taxon>Endopterygota</taxon>
        <taxon>Lepidoptera</taxon>
        <taxon>Glossata</taxon>
        <taxon>Ditrysia</taxon>
        <taxon>Papilionoidea</taxon>
        <taxon>Pieridae</taxon>
        <taxon>Dismorphiinae</taxon>
        <taxon>Leptidea</taxon>
    </lineage>
</organism>
<sequence length="74" mass="8822">MYVCIHDHFLSIHSKAHYRKKTYYALFPFSLFCTSANKLFVTLISYVDCLLKLLRLKLFRTASGLRKTKVYKRI</sequence>
<protein>
    <submittedName>
        <fullName evidence="2">Uncharacterized protein</fullName>
    </submittedName>
</protein>
<reference evidence="2 3" key="1">
    <citation type="submission" date="2017-07" db="EMBL/GenBank/DDBJ databases">
        <authorList>
            <person name="Talla V."/>
            <person name="Backstrom N."/>
        </authorList>
    </citation>
    <scope>NUCLEOTIDE SEQUENCE [LARGE SCALE GENOMIC DNA]</scope>
</reference>
<evidence type="ECO:0000313" key="3">
    <source>
        <dbReference type="Proteomes" id="UP000324832"/>
    </source>
</evidence>
<dbReference type="EMBL" id="FZQP02007080">
    <property type="protein sequence ID" value="VVD06119.1"/>
    <property type="molecule type" value="Genomic_DNA"/>
</dbReference>
<accession>A0A5E4R7Y5</accession>
<dbReference type="AlphaFoldDB" id="A0A5E4R7Y5"/>
<name>A0A5E4R7Y5_9NEOP</name>
<keyword evidence="1" id="KW-1133">Transmembrane helix</keyword>
<evidence type="ECO:0000256" key="1">
    <source>
        <dbReference type="SAM" id="Phobius"/>
    </source>
</evidence>
<feature type="transmembrane region" description="Helical" evidence="1">
    <location>
        <begin position="23"/>
        <end position="47"/>
    </location>
</feature>
<evidence type="ECO:0000313" key="2">
    <source>
        <dbReference type="EMBL" id="VVD06119.1"/>
    </source>
</evidence>
<keyword evidence="1" id="KW-0812">Transmembrane</keyword>
<proteinExistence type="predicted"/>
<keyword evidence="3" id="KW-1185">Reference proteome</keyword>
<keyword evidence="1" id="KW-0472">Membrane</keyword>
<dbReference type="Proteomes" id="UP000324832">
    <property type="component" value="Unassembled WGS sequence"/>
</dbReference>